<keyword evidence="3 7" id="KW-0812">Transmembrane</keyword>
<keyword evidence="4 7" id="KW-1133">Transmembrane helix</keyword>
<evidence type="ECO:0000256" key="1">
    <source>
        <dbReference type="ARBA" id="ARBA00004127"/>
    </source>
</evidence>
<feature type="domain" description="Mechanosensitive ion channel MscS C-terminal" evidence="9">
    <location>
        <begin position="321"/>
        <end position="381"/>
    </location>
</feature>
<dbReference type="PANTHER" id="PTHR30414:SF0">
    <property type="entry name" value="MINICONDUCTANCE MECHANOSENSITIVE CHANNEL YBDG"/>
    <property type="match status" value="1"/>
</dbReference>
<organism evidence="10">
    <name type="scientific">Thermosulfurimonas dismutans</name>
    <dbReference type="NCBI Taxonomy" id="999894"/>
    <lineage>
        <taxon>Bacteria</taxon>
        <taxon>Pseudomonadati</taxon>
        <taxon>Thermodesulfobacteriota</taxon>
        <taxon>Thermodesulfobacteria</taxon>
        <taxon>Thermodesulfobacteriales</taxon>
        <taxon>Thermodesulfobacteriaceae</taxon>
        <taxon>Thermosulfurimonas</taxon>
    </lineage>
</organism>
<proteinExistence type="inferred from homology"/>
<dbReference type="Pfam" id="PF21082">
    <property type="entry name" value="MS_channel_3rd"/>
    <property type="match status" value="1"/>
</dbReference>
<dbReference type="Pfam" id="PF00924">
    <property type="entry name" value="MS_channel_2nd"/>
    <property type="match status" value="1"/>
</dbReference>
<evidence type="ECO:0000256" key="2">
    <source>
        <dbReference type="ARBA" id="ARBA00008017"/>
    </source>
</evidence>
<feature type="transmembrane region" description="Helical" evidence="7">
    <location>
        <begin position="52"/>
        <end position="73"/>
    </location>
</feature>
<gene>
    <name evidence="10" type="ORF">ENJ40_08310</name>
</gene>
<feature type="transmembrane region" description="Helical" evidence="7">
    <location>
        <begin position="152"/>
        <end position="169"/>
    </location>
</feature>
<dbReference type="InterPro" id="IPR030192">
    <property type="entry name" value="YbdG"/>
</dbReference>
<evidence type="ECO:0000256" key="4">
    <source>
        <dbReference type="ARBA" id="ARBA00022989"/>
    </source>
</evidence>
<comment type="subcellular location">
    <subcellularLocation>
        <location evidence="1">Endomembrane system</location>
        <topology evidence="1">Multi-pass membrane protein</topology>
    </subcellularLocation>
</comment>
<feature type="compositionally biased region" description="Basic and acidic residues" evidence="6">
    <location>
        <begin position="405"/>
        <end position="416"/>
    </location>
</feature>
<dbReference type="InterPro" id="IPR049278">
    <property type="entry name" value="MS_channel_C"/>
</dbReference>
<feature type="domain" description="Mechanosensitive ion channel MscS" evidence="8">
    <location>
        <begin position="172"/>
        <end position="239"/>
    </location>
</feature>
<evidence type="ECO:0000256" key="7">
    <source>
        <dbReference type="SAM" id="Phobius"/>
    </source>
</evidence>
<dbReference type="Proteomes" id="UP000886043">
    <property type="component" value="Unassembled WGS sequence"/>
</dbReference>
<dbReference type="PANTHER" id="PTHR30414">
    <property type="entry name" value="MINICONDUCTANCE MECHANOSENSITIVE CHANNEL YBDG"/>
    <property type="match status" value="1"/>
</dbReference>
<dbReference type="EMBL" id="DRMH01000112">
    <property type="protein sequence ID" value="HFC98441.1"/>
    <property type="molecule type" value="Genomic_DNA"/>
</dbReference>
<dbReference type="InterPro" id="IPR006685">
    <property type="entry name" value="MscS_channel_2nd"/>
</dbReference>
<dbReference type="InterPro" id="IPR023408">
    <property type="entry name" value="MscS_beta-dom_sf"/>
</dbReference>
<evidence type="ECO:0000259" key="8">
    <source>
        <dbReference type="Pfam" id="PF00924"/>
    </source>
</evidence>
<feature type="region of interest" description="Disordered" evidence="6">
    <location>
        <begin position="397"/>
        <end position="423"/>
    </location>
</feature>
<reference evidence="10" key="1">
    <citation type="journal article" date="2020" name="mSystems">
        <title>Genome- and Community-Level Interaction Insights into Carbon Utilization and Element Cycling Functions of Hydrothermarchaeota in Hydrothermal Sediment.</title>
        <authorList>
            <person name="Zhou Z."/>
            <person name="Liu Y."/>
            <person name="Xu W."/>
            <person name="Pan J."/>
            <person name="Luo Z.H."/>
            <person name="Li M."/>
        </authorList>
    </citation>
    <scope>NUCLEOTIDE SEQUENCE [LARGE SCALE GENOMIC DNA]</scope>
    <source>
        <strain evidence="10">HyVt-483</strain>
    </source>
</reference>
<evidence type="ECO:0000313" key="10">
    <source>
        <dbReference type="EMBL" id="HFC98441.1"/>
    </source>
</evidence>
<evidence type="ECO:0000256" key="5">
    <source>
        <dbReference type="ARBA" id="ARBA00023136"/>
    </source>
</evidence>
<dbReference type="SUPFAM" id="SSF50182">
    <property type="entry name" value="Sm-like ribonucleoproteins"/>
    <property type="match status" value="1"/>
</dbReference>
<comment type="caution">
    <text evidence="10">The sequence shown here is derived from an EMBL/GenBank/DDBJ whole genome shotgun (WGS) entry which is preliminary data.</text>
</comment>
<protein>
    <submittedName>
        <fullName evidence="10">Mechanosensitive ion channel family protein</fullName>
    </submittedName>
</protein>
<feature type="transmembrane region" description="Helical" evidence="7">
    <location>
        <begin position="125"/>
        <end position="146"/>
    </location>
</feature>
<feature type="transmembrane region" description="Helical" evidence="7">
    <location>
        <begin position="93"/>
        <end position="113"/>
    </location>
</feature>
<dbReference type="GO" id="GO:0008381">
    <property type="term" value="F:mechanosensitive monoatomic ion channel activity"/>
    <property type="evidence" value="ECO:0007669"/>
    <property type="project" value="InterPro"/>
</dbReference>
<name>A0A7C3GLE0_9BACT</name>
<dbReference type="GO" id="GO:0005886">
    <property type="term" value="C:plasma membrane"/>
    <property type="evidence" value="ECO:0007669"/>
    <property type="project" value="TreeGrafter"/>
</dbReference>
<dbReference type="InterPro" id="IPR010920">
    <property type="entry name" value="LSM_dom_sf"/>
</dbReference>
<dbReference type="GO" id="GO:0012505">
    <property type="term" value="C:endomembrane system"/>
    <property type="evidence" value="ECO:0007669"/>
    <property type="project" value="UniProtKB-SubCell"/>
</dbReference>
<evidence type="ECO:0000259" key="9">
    <source>
        <dbReference type="Pfam" id="PF21082"/>
    </source>
</evidence>
<sequence length="423" mass="47966">MKLQGLPPEALILLRLALVVLSSALSYWLTRHLLVRFIHRLAERSRTDVDDLLVKYGVFSALAYLVPLSVLYYGAGFVPPLAGFLTKLVEILLAPAVALIITRSLSVILELYHRLPLARRHPIRGYIQILKFLVWISAGIVAVCALLNRSPWVLLSGLGALSAVLLLIFRNTLLSFVASIQIIGQDLIRIGDWIEAPQFGADGEVIEMTLYNVLVQNWDKTIVSIPTYRLMEESFKNWRGMERAGGRRIKRHILVDQTSVRFLEGELLERLRRVHLLRDYLENKLREIEEYNRRLGIDTAASPLNGRRLTNLGTFRIYIEEYLKAHPLIRKDMTLMVRQLQPTPEGLPLEVYCFVADTRWVPYEKVQADIFDHILAAAPEFEVRIFQKPTGFDLKEALSGGSPGFRKDSAAADPDPRSGPPRG</sequence>
<dbReference type="AlphaFoldDB" id="A0A7C3GLE0"/>
<evidence type="ECO:0000256" key="3">
    <source>
        <dbReference type="ARBA" id="ARBA00022692"/>
    </source>
</evidence>
<dbReference type="Gene3D" id="2.30.30.60">
    <property type="match status" value="1"/>
</dbReference>
<evidence type="ECO:0000256" key="6">
    <source>
        <dbReference type="SAM" id="MobiDB-lite"/>
    </source>
</evidence>
<keyword evidence="5 7" id="KW-0472">Membrane</keyword>
<feature type="transmembrane region" description="Helical" evidence="7">
    <location>
        <begin position="12"/>
        <end position="31"/>
    </location>
</feature>
<comment type="similarity">
    <text evidence="2">Belongs to the MscS (TC 1.A.23) family.</text>
</comment>
<dbReference type="GO" id="GO:0071470">
    <property type="term" value="P:cellular response to osmotic stress"/>
    <property type="evidence" value="ECO:0007669"/>
    <property type="project" value="InterPro"/>
</dbReference>
<accession>A0A7C3GLE0</accession>